<gene>
    <name evidence="1" type="ORF">X943_000983</name>
</gene>
<proteinExistence type="predicted"/>
<organism evidence="1 2">
    <name type="scientific">Babesia divergens</name>
    <dbReference type="NCBI Taxonomy" id="32595"/>
    <lineage>
        <taxon>Eukaryota</taxon>
        <taxon>Sar</taxon>
        <taxon>Alveolata</taxon>
        <taxon>Apicomplexa</taxon>
        <taxon>Aconoidasida</taxon>
        <taxon>Piroplasmida</taxon>
        <taxon>Babesiidae</taxon>
        <taxon>Babesia</taxon>
    </lineage>
</organism>
<dbReference type="AlphaFoldDB" id="A0AAD9GF79"/>
<protein>
    <submittedName>
        <fullName evidence="1">Secreted antigen 1</fullName>
    </submittedName>
</protein>
<comment type="caution">
    <text evidence="1">The sequence shown here is derived from an EMBL/GenBank/DDBJ whole genome shotgun (WGS) entry which is preliminary data.</text>
</comment>
<keyword evidence="2" id="KW-1185">Reference proteome</keyword>
<reference evidence="1" key="1">
    <citation type="journal article" date="2014" name="Nucleic Acids Res.">
        <title>The evolutionary dynamics of variant antigen genes in Babesia reveal a history of genomic innovation underlying host-parasite interaction.</title>
        <authorList>
            <person name="Jackson A.P."/>
            <person name="Otto T.D."/>
            <person name="Darby A."/>
            <person name="Ramaprasad A."/>
            <person name="Xia D."/>
            <person name="Echaide I.E."/>
            <person name="Farber M."/>
            <person name="Gahlot S."/>
            <person name="Gamble J."/>
            <person name="Gupta D."/>
            <person name="Gupta Y."/>
            <person name="Jackson L."/>
            <person name="Malandrin L."/>
            <person name="Malas T.B."/>
            <person name="Moussa E."/>
            <person name="Nair M."/>
            <person name="Reid A.J."/>
            <person name="Sanders M."/>
            <person name="Sharma J."/>
            <person name="Tracey A."/>
            <person name="Quail M.A."/>
            <person name="Weir W."/>
            <person name="Wastling J.M."/>
            <person name="Hall N."/>
            <person name="Willadsen P."/>
            <person name="Lingelbach K."/>
            <person name="Shiels B."/>
            <person name="Tait A."/>
            <person name="Berriman M."/>
            <person name="Allred D.R."/>
            <person name="Pain A."/>
        </authorList>
    </citation>
    <scope>NUCLEOTIDE SEQUENCE</scope>
    <source>
        <strain evidence="1">1802A</strain>
    </source>
</reference>
<name>A0AAD9GF79_BABDI</name>
<evidence type="ECO:0000313" key="1">
    <source>
        <dbReference type="EMBL" id="KAK1937323.1"/>
    </source>
</evidence>
<dbReference type="Proteomes" id="UP001195914">
    <property type="component" value="Unassembled WGS sequence"/>
</dbReference>
<accession>A0AAD9GF79</accession>
<reference evidence="1" key="2">
    <citation type="submission" date="2021-05" db="EMBL/GenBank/DDBJ databases">
        <authorList>
            <person name="Pain A."/>
        </authorList>
    </citation>
    <scope>NUCLEOTIDE SEQUENCE</scope>
    <source>
        <strain evidence="1">1802A</strain>
    </source>
</reference>
<sequence>MLASTVLFLEEFCKKVDGGKFDAHIPDANTMKLSKASYAVSLYLDSLTDSLLPRYGPGSVSERNEIPKDLYKGKLEPKKFGDYAKWLKENIPNIDNALFNMYREGVKLSKEQLDTNTEVGPLKYGFVHKGPYVDVTFSKALENLKRHL</sequence>
<dbReference type="EMBL" id="JAHBMH010000033">
    <property type="protein sequence ID" value="KAK1937323.1"/>
    <property type="molecule type" value="Genomic_DNA"/>
</dbReference>
<evidence type="ECO:0000313" key="2">
    <source>
        <dbReference type="Proteomes" id="UP001195914"/>
    </source>
</evidence>